<comment type="caution">
    <text evidence="9">The sequence shown here is derived from an EMBL/GenBank/DDBJ whole genome shotgun (WGS) entry which is preliminary data.</text>
</comment>
<evidence type="ECO:0000313" key="10">
    <source>
        <dbReference type="Proteomes" id="UP001493487"/>
    </source>
</evidence>
<keyword evidence="3" id="KW-1003">Cell membrane</keyword>
<evidence type="ECO:0000259" key="8">
    <source>
        <dbReference type="PROSITE" id="PS50928"/>
    </source>
</evidence>
<dbReference type="EMBL" id="JASKHM010000001">
    <property type="protein sequence ID" value="MEQ4481033.1"/>
    <property type="molecule type" value="Genomic_DNA"/>
</dbReference>
<evidence type="ECO:0000256" key="4">
    <source>
        <dbReference type="ARBA" id="ARBA00022692"/>
    </source>
</evidence>
<feature type="transmembrane region" description="Helical" evidence="7">
    <location>
        <begin position="275"/>
        <end position="300"/>
    </location>
</feature>
<dbReference type="CDD" id="cd06261">
    <property type="entry name" value="TM_PBP2"/>
    <property type="match status" value="1"/>
</dbReference>
<dbReference type="InterPro" id="IPR050809">
    <property type="entry name" value="UgpAE/MalFG_permease"/>
</dbReference>
<dbReference type="Proteomes" id="UP001493487">
    <property type="component" value="Unassembled WGS sequence"/>
</dbReference>
<evidence type="ECO:0000256" key="6">
    <source>
        <dbReference type="ARBA" id="ARBA00023136"/>
    </source>
</evidence>
<protein>
    <submittedName>
        <fullName evidence="9">ABC transporter permease subunit</fullName>
    </submittedName>
</protein>
<dbReference type="InterPro" id="IPR035906">
    <property type="entry name" value="MetI-like_sf"/>
</dbReference>
<feature type="transmembrane region" description="Helical" evidence="7">
    <location>
        <begin position="83"/>
        <end position="107"/>
    </location>
</feature>
<evidence type="ECO:0000256" key="5">
    <source>
        <dbReference type="ARBA" id="ARBA00022989"/>
    </source>
</evidence>
<keyword evidence="4 7" id="KW-0812">Transmembrane</keyword>
<dbReference type="PROSITE" id="PS50928">
    <property type="entry name" value="ABC_TM1"/>
    <property type="match status" value="1"/>
</dbReference>
<dbReference type="Pfam" id="PF00528">
    <property type="entry name" value="BPD_transp_1"/>
    <property type="match status" value="1"/>
</dbReference>
<dbReference type="PANTHER" id="PTHR43227">
    <property type="entry name" value="BLL4140 PROTEIN"/>
    <property type="match status" value="1"/>
</dbReference>
<organism evidence="9 10">
    <name type="scientific">Cohnella silvisoli</name>
    <dbReference type="NCBI Taxonomy" id="2873699"/>
    <lineage>
        <taxon>Bacteria</taxon>
        <taxon>Bacillati</taxon>
        <taxon>Bacillota</taxon>
        <taxon>Bacilli</taxon>
        <taxon>Bacillales</taxon>
        <taxon>Paenibacillaceae</taxon>
        <taxon>Cohnella</taxon>
    </lineage>
</organism>
<name>A0ABV1KLT7_9BACL</name>
<keyword evidence="6 7" id="KW-0472">Membrane</keyword>
<evidence type="ECO:0000313" key="9">
    <source>
        <dbReference type="EMBL" id="MEQ4481033.1"/>
    </source>
</evidence>
<keyword evidence="10" id="KW-1185">Reference proteome</keyword>
<dbReference type="SUPFAM" id="SSF161098">
    <property type="entry name" value="MetI-like"/>
    <property type="match status" value="1"/>
</dbReference>
<keyword evidence="2 7" id="KW-0813">Transport</keyword>
<feature type="domain" description="ABC transmembrane type-1" evidence="8">
    <location>
        <begin position="79"/>
        <end position="296"/>
    </location>
</feature>
<evidence type="ECO:0000256" key="7">
    <source>
        <dbReference type="RuleBase" id="RU363032"/>
    </source>
</evidence>
<comment type="similarity">
    <text evidence="7">Belongs to the binding-protein-dependent transport system permease family.</text>
</comment>
<evidence type="ECO:0000256" key="1">
    <source>
        <dbReference type="ARBA" id="ARBA00004651"/>
    </source>
</evidence>
<keyword evidence="5 7" id="KW-1133">Transmembrane helix</keyword>
<accession>A0ABV1KLT7</accession>
<evidence type="ECO:0000256" key="2">
    <source>
        <dbReference type="ARBA" id="ARBA00022448"/>
    </source>
</evidence>
<evidence type="ECO:0000256" key="3">
    <source>
        <dbReference type="ARBA" id="ARBA00022475"/>
    </source>
</evidence>
<feature type="transmembrane region" description="Helical" evidence="7">
    <location>
        <begin position="166"/>
        <end position="192"/>
    </location>
</feature>
<feature type="transmembrane region" description="Helical" evidence="7">
    <location>
        <begin position="20"/>
        <end position="46"/>
    </location>
</feature>
<dbReference type="InterPro" id="IPR000515">
    <property type="entry name" value="MetI-like"/>
</dbReference>
<feature type="transmembrane region" description="Helical" evidence="7">
    <location>
        <begin position="119"/>
        <end position="139"/>
    </location>
</feature>
<dbReference type="RefSeq" id="WP_232182629.1">
    <property type="nucleotide sequence ID" value="NZ_JAIOAP010000001.1"/>
</dbReference>
<dbReference type="Gene3D" id="1.10.3720.10">
    <property type="entry name" value="MetI-like"/>
    <property type="match status" value="1"/>
</dbReference>
<comment type="subcellular location">
    <subcellularLocation>
        <location evidence="1 7">Cell membrane</location>
        <topology evidence="1 7">Multi-pass membrane protein</topology>
    </subcellularLocation>
</comment>
<sequence length="310" mass="35460">MDITRKKKGFLYEITKNKILYLMFLPVGFYFLVLAYLPMPGIVIAFKEYTYSGGVFGSDWNGMENFRYFFESGKLWLVTSNTIIYNLVFLTASTVISVLVAVMIAEMAGKYFKKTAQTFMFLPYFISWVTVSAFFYNIFNFDYGTLNTLLRSLGAEPVDIYSNPTAWMLLLPIFYVWKGIGFSSVLYLSAIMGADQESYESAKIDGANIFQRIWYITLPMLKPTVVILVLLGLSRIMRGEFEMFYQLIGDNGLLADKTDIIDTLVFRSMVFSNDFGMASAAGLYQSVLCFILIYGVNWAVKKWNSDYALY</sequence>
<gene>
    <name evidence="9" type="ORF">QJS35_01350</name>
</gene>
<feature type="transmembrane region" description="Helical" evidence="7">
    <location>
        <begin position="213"/>
        <end position="233"/>
    </location>
</feature>
<proteinExistence type="inferred from homology"/>
<dbReference type="PANTHER" id="PTHR43227:SF11">
    <property type="entry name" value="BLL4140 PROTEIN"/>
    <property type="match status" value="1"/>
</dbReference>
<reference evidence="9 10" key="1">
    <citation type="journal article" date="2023" name="Genome Announc.">
        <title>Pan-Genome Analyses of the Genus Cohnella and Proposal of the Novel Species Cohnella silvisoli sp. nov., Isolated from Forest Soil.</title>
        <authorList>
            <person name="Wang C."/>
            <person name="Mao L."/>
            <person name="Bao G."/>
            <person name="Zhu H."/>
        </authorList>
    </citation>
    <scope>NUCLEOTIDE SEQUENCE [LARGE SCALE GENOMIC DNA]</scope>
    <source>
        <strain evidence="9 10">NL03-T5-1</strain>
    </source>
</reference>